<evidence type="ECO:0000259" key="10">
    <source>
        <dbReference type="Pfam" id="PF00696"/>
    </source>
</evidence>
<name>A0A0R2L258_LACAM</name>
<dbReference type="InterPro" id="IPR001048">
    <property type="entry name" value="Asp/Glu/Uridylate_kinase"/>
</dbReference>
<keyword evidence="4" id="KW-0056">Arginine metabolism</keyword>
<evidence type="ECO:0000256" key="3">
    <source>
        <dbReference type="ARBA" id="ARBA00013070"/>
    </source>
</evidence>
<dbReference type="FunFam" id="3.40.1160.10:FF:000007">
    <property type="entry name" value="Carbamate kinase"/>
    <property type="match status" value="1"/>
</dbReference>
<dbReference type="GeneID" id="66524008"/>
<comment type="caution">
    <text evidence="11">The sequence shown here is derived from an EMBL/GenBank/DDBJ whole genome shotgun (WGS) entry which is preliminary data.</text>
</comment>
<dbReference type="InterPro" id="IPR003964">
    <property type="entry name" value="Carb_kinase"/>
</dbReference>
<dbReference type="SUPFAM" id="SSF53633">
    <property type="entry name" value="Carbamate kinase-like"/>
    <property type="match status" value="1"/>
</dbReference>
<dbReference type="GO" id="GO:0005829">
    <property type="term" value="C:cytosol"/>
    <property type="evidence" value="ECO:0007669"/>
    <property type="project" value="TreeGrafter"/>
</dbReference>
<dbReference type="RefSeq" id="WP_013438108.1">
    <property type="nucleotide sequence ID" value="NZ_JQBQ01000006.1"/>
</dbReference>
<gene>
    <name evidence="11" type="ORF">IV44_GL001605</name>
</gene>
<dbReference type="Proteomes" id="UP000051529">
    <property type="component" value="Unassembled WGS sequence"/>
</dbReference>
<dbReference type="GO" id="GO:0019546">
    <property type="term" value="P:L-arginine deiminase pathway"/>
    <property type="evidence" value="ECO:0007669"/>
    <property type="project" value="TreeGrafter"/>
</dbReference>
<evidence type="ECO:0000256" key="1">
    <source>
        <dbReference type="ARBA" id="ARBA00005118"/>
    </source>
</evidence>
<dbReference type="PATRIC" id="fig|695563.3.peg.1673"/>
<evidence type="ECO:0000313" key="12">
    <source>
        <dbReference type="Proteomes" id="UP000051529"/>
    </source>
</evidence>
<dbReference type="PANTHER" id="PTHR30409:SF1">
    <property type="entry name" value="CARBAMATE KINASE-RELATED"/>
    <property type="match status" value="1"/>
</dbReference>
<feature type="domain" description="Aspartate/glutamate/uridylate kinase" evidence="10">
    <location>
        <begin position="2"/>
        <end position="293"/>
    </location>
</feature>
<evidence type="ECO:0000256" key="2">
    <source>
        <dbReference type="ARBA" id="ARBA00011066"/>
    </source>
</evidence>
<protein>
    <recommendedName>
        <fullName evidence="3 8">Carbamate kinase</fullName>
    </recommendedName>
</protein>
<proteinExistence type="inferred from homology"/>
<evidence type="ECO:0000313" key="11">
    <source>
        <dbReference type="EMBL" id="KRN92628.1"/>
    </source>
</evidence>
<sequence>MKKIVVALGGNAIQAEDNSAAAQQEAVRKTMKTVASMIESGNQVAITHGNGPQVGNLLLQQHKGASENNPAMPLDTISAMTQGSIGYWMQKALDDQFKFDNYPSQAVALVTQTIVESNDPAFEHPTKPIGPFYTFNEMQKQQIYHPDYTYKQDAGRGYRQVVPSPKPVKIINAPIIKNLLQNHFVPIAAGGGGIPVVVDHGRLKGVAGVIDKDFSAAKMAEDISADELVILTTVDNAYLNYRKENQQAIGKVTVNELKQYLQEGQFAAGSMKPKIEAAIEFTEKTGKPTIITSLKNAAKLNDGVGTIVYNE</sequence>
<dbReference type="PANTHER" id="PTHR30409">
    <property type="entry name" value="CARBAMATE KINASE"/>
    <property type="match status" value="1"/>
</dbReference>
<dbReference type="NCBIfam" id="NF009007">
    <property type="entry name" value="PRK12352.1"/>
    <property type="match status" value="1"/>
</dbReference>
<evidence type="ECO:0000256" key="5">
    <source>
        <dbReference type="ARBA" id="ARBA00022679"/>
    </source>
</evidence>
<comment type="catalytic activity">
    <reaction evidence="7">
        <text>hydrogencarbonate + NH4(+) + ATP = carbamoyl phosphate + ADP + H2O + H(+)</text>
        <dbReference type="Rhea" id="RHEA:10152"/>
        <dbReference type="ChEBI" id="CHEBI:15377"/>
        <dbReference type="ChEBI" id="CHEBI:15378"/>
        <dbReference type="ChEBI" id="CHEBI:17544"/>
        <dbReference type="ChEBI" id="CHEBI:28938"/>
        <dbReference type="ChEBI" id="CHEBI:30616"/>
        <dbReference type="ChEBI" id="CHEBI:58228"/>
        <dbReference type="ChEBI" id="CHEBI:456216"/>
        <dbReference type="EC" id="2.7.2.2"/>
    </reaction>
</comment>
<dbReference type="InterPro" id="IPR036393">
    <property type="entry name" value="AceGlu_kinase-like_sf"/>
</dbReference>
<evidence type="ECO:0000256" key="6">
    <source>
        <dbReference type="ARBA" id="ARBA00022777"/>
    </source>
</evidence>
<evidence type="ECO:0000256" key="9">
    <source>
        <dbReference type="PIRNR" id="PIRNR000723"/>
    </source>
</evidence>
<keyword evidence="5 9" id="KW-0808">Transferase</keyword>
<keyword evidence="6 9" id="KW-0418">Kinase</keyword>
<dbReference type="Gene3D" id="3.40.1160.10">
    <property type="entry name" value="Acetylglutamate kinase-like"/>
    <property type="match status" value="1"/>
</dbReference>
<reference evidence="11 12" key="1">
    <citation type="journal article" date="2015" name="Genome Announc.">
        <title>Expanding the biotechnology potential of lactobacilli through comparative genomics of 213 strains and associated genera.</title>
        <authorList>
            <person name="Sun Z."/>
            <person name="Harris H.M."/>
            <person name="McCann A."/>
            <person name="Guo C."/>
            <person name="Argimon S."/>
            <person name="Zhang W."/>
            <person name="Yang X."/>
            <person name="Jeffery I.B."/>
            <person name="Cooney J.C."/>
            <person name="Kagawa T.F."/>
            <person name="Liu W."/>
            <person name="Song Y."/>
            <person name="Salvetti E."/>
            <person name="Wrobel A."/>
            <person name="Rasinkangas P."/>
            <person name="Parkhill J."/>
            <person name="Rea M.C."/>
            <person name="O'Sullivan O."/>
            <person name="Ritari J."/>
            <person name="Douillard F.P."/>
            <person name="Paul Ross R."/>
            <person name="Yang R."/>
            <person name="Briner A.E."/>
            <person name="Felis G.E."/>
            <person name="de Vos W.M."/>
            <person name="Barrangou R."/>
            <person name="Klaenhammer T.R."/>
            <person name="Caufield P.W."/>
            <person name="Cui Y."/>
            <person name="Zhang H."/>
            <person name="O'Toole P.W."/>
        </authorList>
    </citation>
    <scope>NUCLEOTIDE SEQUENCE [LARGE SCALE GENOMIC DNA]</scope>
    <source>
        <strain evidence="11 12">DSM 16698</strain>
    </source>
</reference>
<dbReference type="AlphaFoldDB" id="A0A0R2L258"/>
<dbReference type="CDD" id="cd04235">
    <property type="entry name" value="AAK_CK"/>
    <property type="match status" value="1"/>
</dbReference>
<dbReference type="Pfam" id="PF00696">
    <property type="entry name" value="AA_kinase"/>
    <property type="match status" value="1"/>
</dbReference>
<dbReference type="GO" id="GO:0008804">
    <property type="term" value="F:carbamate kinase activity"/>
    <property type="evidence" value="ECO:0007669"/>
    <property type="project" value="UniProtKB-UniRule"/>
</dbReference>
<dbReference type="UniPathway" id="UPA00996">
    <property type="reaction ID" value="UER00366"/>
</dbReference>
<dbReference type="PIRSF" id="PIRSF000723">
    <property type="entry name" value="Carbamate_kin"/>
    <property type="match status" value="1"/>
</dbReference>
<organism evidence="11 12">
    <name type="scientific">Lactobacillus amylovorus subsp. animalium DSM 16698</name>
    <dbReference type="NCBI Taxonomy" id="695563"/>
    <lineage>
        <taxon>Bacteria</taxon>
        <taxon>Bacillati</taxon>
        <taxon>Bacillota</taxon>
        <taxon>Bacilli</taxon>
        <taxon>Lactobacillales</taxon>
        <taxon>Lactobacillaceae</taxon>
        <taxon>Lactobacillus</taxon>
        <taxon>Lactobacillus amylovorus subsp. animalium</taxon>
    </lineage>
</organism>
<comment type="similarity">
    <text evidence="2 9">Belongs to the carbamate kinase family.</text>
</comment>
<accession>A0A0R2L258</accession>
<evidence type="ECO:0000256" key="4">
    <source>
        <dbReference type="ARBA" id="ARBA00022503"/>
    </source>
</evidence>
<evidence type="ECO:0000256" key="7">
    <source>
        <dbReference type="ARBA" id="ARBA00048467"/>
    </source>
</evidence>
<evidence type="ECO:0000256" key="8">
    <source>
        <dbReference type="NCBIfam" id="TIGR00746"/>
    </source>
</evidence>
<dbReference type="NCBIfam" id="TIGR00746">
    <property type="entry name" value="arcC"/>
    <property type="match status" value="1"/>
</dbReference>
<dbReference type="PRINTS" id="PR01469">
    <property type="entry name" value="CARBMTKINASE"/>
</dbReference>
<comment type="pathway">
    <text evidence="1">Metabolic intermediate metabolism; carbamoyl phosphate degradation; CO(2) and NH(3) from carbamoyl phosphate: step 1/1.</text>
</comment>
<dbReference type="EMBL" id="JQBQ01000006">
    <property type="protein sequence ID" value="KRN92628.1"/>
    <property type="molecule type" value="Genomic_DNA"/>
</dbReference>